<feature type="region of interest" description="Disordered" evidence="10">
    <location>
        <begin position="873"/>
        <end position="902"/>
    </location>
</feature>
<dbReference type="InterPro" id="IPR036871">
    <property type="entry name" value="PX_dom_sf"/>
</dbReference>
<accession>A0A436ZT05</accession>
<dbReference type="STRING" id="97331.A0A436ZT05"/>
<feature type="domain" description="PX" evidence="11">
    <location>
        <begin position="90"/>
        <end position="225"/>
    </location>
</feature>
<feature type="compositionally biased region" description="Polar residues" evidence="10">
    <location>
        <begin position="938"/>
        <end position="953"/>
    </location>
</feature>
<dbReference type="PROSITE" id="PS51283">
    <property type="entry name" value="DUSP"/>
    <property type="match status" value="1"/>
</dbReference>
<feature type="region of interest" description="Disordered" evidence="10">
    <location>
        <begin position="452"/>
        <end position="533"/>
    </location>
</feature>
<dbReference type="GO" id="GO:0042147">
    <property type="term" value="P:retrograde transport, endosome to Golgi"/>
    <property type="evidence" value="ECO:0007669"/>
    <property type="project" value="InterPro"/>
</dbReference>
<keyword evidence="7" id="KW-0446">Lipid-binding</keyword>
<dbReference type="GO" id="GO:0006914">
    <property type="term" value="P:autophagy"/>
    <property type="evidence" value="ECO:0007669"/>
    <property type="project" value="UniProtKB-KW"/>
</dbReference>
<feature type="region of interest" description="Disordered" evidence="10">
    <location>
        <begin position="1751"/>
        <end position="1780"/>
    </location>
</feature>
<feature type="region of interest" description="Disordered" evidence="10">
    <location>
        <begin position="1881"/>
        <end position="1920"/>
    </location>
</feature>
<comment type="caution">
    <text evidence="14">The sequence shown here is derived from an EMBL/GenBank/DDBJ whole genome shotgun (WGS) entry which is preliminary data.</text>
</comment>
<dbReference type="GO" id="GO:0010008">
    <property type="term" value="C:endosome membrane"/>
    <property type="evidence" value="ECO:0007669"/>
    <property type="project" value="UniProtKB-SubCell"/>
</dbReference>
<dbReference type="Gene3D" id="3.90.70.10">
    <property type="entry name" value="Cysteine proteinases"/>
    <property type="match status" value="2"/>
</dbReference>
<evidence type="ECO:0000256" key="6">
    <source>
        <dbReference type="ARBA" id="ARBA00023006"/>
    </source>
</evidence>
<feature type="domain" description="USP" evidence="12">
    <location>
        <begin position="1367"/>
        <end position="2170"/>
    </location>
</feature>
<feature type="compositionally biased region" description="Acidic residues" evidence="10">
    <location>
        <begin position="1894"/>
        <end position="1913"/>
    </location>
</feature>
<feature type="region of interest" description="Disordered" evidence="10">
    <location>
        <begin position="760"/>
        <end position="792"/>
    </location>
</feature>
<dbReference type="EMBL" id="SAEB01000012">
    <property type="protein sequence ID" value="RVD81982.1"/>
    <property type="molecule type" value="Genomic_DNA"/>
</dbReference>
<dbReference type="RefSeq" id="XP_067487526.1">
    <property type="nucleotide sequence ID" value="XM_067639771.1"/>
</dbReference>
<feature type="domain" description="DUSP" evidence="13">
    <location>
        <begin position="1020"/>
        <end position="1141"/>
    </location>
</feature>
<keyword evidence="9" id="KW-0175">Coiled coil</keyword>
<dbReference type="InterPro" id="IPR018200">
    <property type="entry name" value="USP_CS"/>
</dbReference>
<keyword evidence="3" id="KW-0813">Transport</keyword>
<feature type="compositionally biased region" description="Polar residues" evidence="10">
    <location>
        <begin position="1762"/>
        <end position="1775"/>
    </location>
</feature>
<feature type="compositionally biased region" description="Basic residues" evidence="10">
    <location>
        <begin position="1940"/>
        <end position="1950"/>
    </location>
</feature>
<organism evidence="14 15">
    <name type="scientific">Arthrobotrys flagrans</name>
    <name type="common">Nematode-trapping fungus</name>
    <name type="synonym">Trichothecium flagrans</name>
    <dbReference type="NCBI Taxonomy" id="97331"/>
    <lineage>
        <taxon>Eukaryota</taxon>
        <taxon>Fungi</taxon>
        <taxon>Dikarya</taxon>
        <taxon>Ascomycota</taxon>
        <taxon>Pezizomycotina</taxon>
        <taxon>Orbiliomycetes</taxon>
        <taxon>Orbiliales</taxon>
        <taxon>Orbiliaceae</taxon>
        <taxon>Arthrobotrys</taxon>
    </lineage>
</organism>
<dbReference type="InterPro" id="IPR035927">
    <property type="entry name" value="DUSP-like_sf"/>
</dbReference>
<evidence type="ECO:0000256" key="7">
    <source>
        <dbReference type="ARBA" id="ARBA00023121"/>
    </source>
</evidence>
<dbReference type="SMART" id="SM00695">
    <property type="entry name" value="DUSP"/>
    <property type="match status" value="1"/>
</dbReference>
<feature type="compositionally biased region" description="Low complexity" evidence="10">
    <location>
        <begin position="2211"/>
        <end position="2234"/>
    </location>
</feature>
<dbReference type="GO" id="GO:0035091">
    <property type="term" value="F:phosphatidylinositol binding"/>
    <property type="evidence" value="ECO:0007669"/>
    <property type="project" value="InterPro"/>
</dbReference>
<keyword evidence="4" id="KW-0967">Endosome</keyword>
<feature type="region of interest" description="Disordered" evidence="10">
    <location>
        <begin position="804"/>
        <end position="855"/>
    </location>
</feature>
<dbReference type="PROSITE" id="PS00972">
    <property type="entry name" value="USP_1"/>
    <property type="match status" value="1"/>
</dbReference>
<dbReference type="GO" id="GO:0016579">
    <property type="term" value="P:protein deubiquitination"/>
    <property type="evidence" value="ECO:0007669"/>
    <property type="project" value="InterPro"/>
</dbReference>
<dbReference type="OrthoDB" id="952271at2759"/>
<feature type="region of interest" description="Disordered" evidence="10">
    <location>
        <begin position="968"/>
        <end position="990"/>
    </location>
</feature>
<dbReference type="GO" id="GO:0015031">
    <property type="term" value="P:protein transport"/>
    <property type="evidence" value="ECO:0007669"/>
    <property type="project" value="UniProtKB-KW"/>
</dbReference>
<dbReference type="InterPro" id="IPR027267">
    <property type="entry name" value="AH/BAR_dom_sf"/>
</dbReference>
<dbReference type="Pfam" id="PF00443">
    <property type="entry name" value="UCH"/>
    <property type="match status" value="1"/>
</dbReference>
<dbReference type="VEuPathDB" id="FungiDB:DFL_009826"/>
<feature type="region of interest" description="Disordered" evidence="10">
    <location>
        <begin position="2192"/>
        <end position="2234"/>
    </location>
</feature>
<keyword evidence="6" id="KW-0072">Autophagy</keyword>
<dbReference type="InterPro" id="IPR028889">
    <property type="entry name" value="USP"/>
</dbReference>
<feature type="region of interest" description="Disordered" evidence="10">
    <location>
        <begin position="1933"/>
        <end position="1956"/>
    </location>
</feature>
<evidence type="ECO:0000256" key="1">
    <source>
        <dbReference type="ARBA" id="ARBA00004481"/>
    </source>
</evidence>
<evidence type="ECO:0000259" key="13">
    <source>
        <dbReference type="PROSITE" id="PS51283"/>
    </source>
</evidence>
<evidence type="ECO:0000259" key="12">
    <source>
        <dbReference type="PROSITE" id="PS50235"/>
    </source>
</evidence>
<dbReference type="PROSITE" id="PS00973">
    <property type="entry name" value="USP_2"/>
    <property type="match status" value="1"/>
</dbReference>
<dbReference type="GeneID" id="93592137"/>
<dbReference type="Gene3D" id="3.30.2230.10">
    <property type="entry name" value="DUSP-like"/>
    <property type="match status" value="1"/>
</dbReference>
<comment type="subcellular location">
    <subcellularLocation>
        <location evidence="1">Endosome membrane</location>
        <topology evidence="1">Peripheral membrane protein</topology>
    </subcellularLocation>
</comment>
<dbReference type="SUPFAM" id="SSF54001">
    <property type="entry name" value="Cysteine proteinases"/>
    <property type="match status" value="1"/>
</dbReference>
<name>A0A436ZT05_ARTFL</name>
<feature type="region of interest" description="Disordered" evidence="10">
    <location>
        <begin position="696"/>
        <end position="715"/>
    </location>
</feature>
<dbReference type="CDD" id="cd02674">
    <property type="entry name" value="Peptidase_C19R"/>
    <property type="match status" value="1"/>
</dbReference>
<evidence type="ECO:0000256" key="9">
    <source>
        <dbReference type="SAM" id="Coils"/>
    </source>
</evidence>
<feature type="compositionally biased region" description="Polar residues" evidence="10">
    <location>
        <begin position="883"/>
        <end position="902"/>
    </location>
</feature>
<dbReference type="Gene3D" id="3.30.1520.10">
    <property type="entry name" value="Phox-like domain"/>
    <property type="match status" value="1"/>
</dbReference>
<dbReference type="SUPFAM" id="SSF143791">
    <property type="entry name" value="DUSP-like"/>
    <property type="match status" value="1"/>
</dbReference>
<dbReference type="Pfam" id="PF06337">
    <property type="entry name" value="DUSP"/>
    <property type="match status" value="1"/>
</dbReference>
<evidence type="ECO:0000313" key="14">
    <source>
        <dbReference type="EMBL" id="RVD81982.1"/>
    </source>
</evidence>
<dbReference type="PROSITE" id="PS50235">
    <property type="entry name" value="USP_3"/>
    <property type="match status" value="1"/>
</dbReference>
<dbReference type="InterPro" id="IPR006615">
    <property type="entry name" value="Pept_C19_DUSP"/>
</dbReference>
<dbReference type="Proteomes" id="UP000283090">
    <property type="component" value="Unassembled WGS sequence"/>
</dbReference>
<dbReference type="GO" id="GO:0004843">
    <property type="term" value="F:cysteine-type deubiquitinase activity"/>
    <property type="evidence" value="ECO:0007669"/>
    <property type="project" value="InterPro"/>
</dbReference>
<dbReference type="InterPro" id="IPR044106">
    <property type="entry name" value="PX_Snx41/Atg20"/>
</dbReference>
<feature type="region of interest" description="Disordered" evidence="10">
    <location>
        <begin position="2289"/>
        <end position="2311"/>
    </location>
</feature>
<evidence type="ECO:0000313" key="15">
    <source>
        <dbReference type="Proteomes" id="UP000283090"/>
    </source>
</evidence>
<feature type="compositionally biased region" description="Polar residues" evidence="10">
    <location>
        <begin position="771"/>
        <end position="792"/>
    </location>
</feature>
<feature type="compositionally biased region" description="Pro residues" evidence="10">
    <location>
        <begin position="926"/>
        <end position="937"/>
    </location>
</feature>
<feature type="compositionally biased region" description="Pro residues" evidence="10">
    <location>
        <begin position="501"/>
        <end position="515"/>
    </location>
</feature>
<evidence type="ECO:0000259" key="11">
    <source>
        <dbReference type="PROSITE" id="PS50195"/>
    </source>
</evidence>
<dbReference type="SMART" id="SM00312">
    <property type="entry name" value="PX"/>
    <property type="match status" value="1"/>
</dbReference>
<feature type="region of interest" description="Disordered" evidence="10">
    <location>
        <begin position="920"/>
        <end position="953"/>
    </location>
</feature>
<evidence type="ECO:0000256" key="8">
    <source>
        <dbReference type="ARBA" id="ARBA00023136"/>
    </source>
</evidence>
<dbReference type="CDD" id="cd06867">
    <property type="entry name" value="PX_SNX41_42"/>
    <property type="match status" value="1"/>
</dbReference>
<reference evidence="14 15" key="1">
    <citation type="submission" date="2019-01" db="EMBL/GenBank/DDBJ databases">
        <title>Intercellular communication is required for trap formation in the nematode-trapping fungus Duddingtonia flagrans.</title>
        <authorList>
            <person name="Youssar L."/>
            <person name="Wernet V."/>
            <person name="Hensel N."/>
            <person name="Hildebrandt H.-G."/>
            <person name="Fischer R."/>
        </authorList>
    </citation>
    <scope>NUCLEOTIDE SEQUENCE [LARGE SCALE GENOMIC DNA]</scope>
    <source>
        <strain evidence="14 15">CBS H-5679</strain>
    </source>
</reference>
<dbReference type="InterPro" id="IPR051079">
    <property type="entry name" value="Sorting_Nexin_Autophagy"/>
</dbReference>
<dbReference type="Gene3D" id="1.20.1270.60">
    <property type="entry name" value="Arfaptin homology (AH) domain/BAR domain"/>
    <property type="match status" value="2"/>
</dbReference>
<protein>
    <submittedName>
        <fullName evidence="14">Uncharacterized protein</fullName>
    </submittedName>
</protein>
<feature type="coiled-coil region" evidence="9">
    <location>
        <begin position="414"/>
        <end position="446"/>
    </location>
</feature>
<dbReference type="Pfam" id="PF00787">
    <property type="entry name" value="PX"/>
    <property type="match status" value="1"/>
</dbReference>
<feature type="compositionally biased region" description="Acidic residues" evidence="10">
    <location>
        <begin position="72"/>
        <end position="85"/>
    </location>
</feature>
<comment type="similarity">
    <text evidence="2">Belongs to the sorting nexin family.</text>
</comment>
<keyword evidence="15" id="KW-1185">Reference proteome</keyword>
<evidence type="ECO:0000256" key="4">
    <source>
        <dbReference type="ARBA" id="ARBA00022753"/>
    </source>
</evidence>
<feature type="compositionally biased region" description="Polar residues" evidence="10">
    <location>
        <begin position="838"/>
        <end position="852"/>
    </location>
</feature>
<proteinExistence type="inferred from homology"/>
<dbReference type="InterPro" id="IPR001683">
    <property type="entry name" value="PX_dom"/>
</dbReference>
<feature type="region of interest" description="Disordered" evidence="10">
    <location>
        <begin position="263"/>
        <end position="296"/>
    </location>
</feature>
<evidence type="ECO:0000256" key="3">
    <source>
        <dbReference type="ARBA" id="ARBA00022448"/>
    </source>
</evidence>
<gene>
    <name evidence="14" type="ORF">DFL_009826</name>
</gene>
<dbReference type="InterPro" id="IPR038765">
    <property type="entry name" value="Papain-like_cys_pep_sf"/>
</dbReference>
<dbReference type="PANTHER" id="PTHR46979:SF2">
    <property type="entry name" value="SORTING NEXIN-41"/>
    <property type="match status" value="1"/>
</dbReference>
<feature type="region of interest" description="Disordered" evidence="10">
    <location>
        <begin position="1"/>
        <end position="92"/>
    </location>
</feature>
<dbReference type="GO" id="GO:0005829">
    <property type="term" value="C:cytosol"/>
    <property type="evidence" value="ECO:0007669"/>
    <property type="project" value="GOC"/>
</dbReference>
<dbReference type="SUPFAM" id="SSF64268">
    <property type="entry name" value="PX domain"/>
    <property type="match status" value="1"/>
</dbReference>
<dbReference type="InterPro" id="IPR001394">
    <property type="entry name" value="Peptidase_C19_UCH"/>
</dbReference>
<dbReference type="PANTHER" id="PTHR46979">
    <property type="entry name" value="SORTING NEXIN-41"/>
    <property type="match status" value="1"/>
</dbReference>
<evidence type="ECO:0000256" key="10">
    <source>
        <dbReference type="SAM" id="MobiDB-lite"/>
    </source>
</evidence>
<keyword evidence="5" id="KW-0653">Protein transport</keyword>
<evidence type="ECO:0000256" key="2">
    <source>
        <dbReference type="ARBA" id="ARBA00010883"/>
    </source>
</evidence>
<dbReference type="PROSITE" id="PS50195">
    <property type="entry name" value="PX"/>
    <property type="match status" value="1"/>
</dbReference>
<sequence>MWEDNNPLSYGASPPGSPYGHIQSPFGHHRPSSPSAESSENDEVPDFTSKPRDVSEDEAEAPDTAPGRTVHDDDDDDIDEEEEDYYGGRRKKGGYTSRVEQIMWENKELEIYIVDAGKNVDGSGGNFIVYTIRTGDLEVRRRYSEFASLRANLVLLHPTLIIPPIPEKHSMSDYVAAPTRAKEDQGIIEHRRRMLGVFLNRCARMKQIRKDSVFLRFLDPNASWSEVLHSAPISGLPKHPLRAPPIDPARPSPAHQYLPIPPTNAKLKHIPSPPTSPQDSRPSGFTHVRSLPSTSTNLSEAELDPYFIAYEGNTRAYETLLTSGVEKVNRRMLNRLSNLSTDLAELGARYNAFSLSEPAPTLGPAIEKVGQAVDATYLATEELAVGLASGFTEPIRESAQFAGVVRNVLKYRMMKRVQEEITRDELAKAKAKLEQLEKSELEARRIEHYLAGSGVAAPPGGEAQRRNSESSVHQQQGGSRSSGDSDAGSVDSDFPPTHSSPMPPPISTTPVPYPQGPQQGVSPQHRKASSFSNPLSYPVSKIFGKLTHAVSGIVDADPETTRRNNIGKTRETLVQLEAALQVSGRDVEEAGKSVLADLHRFQVEKEEDMKKLMINFAKCQIEWAKKNLDSWEEAKAEVDKITVRVTQATVTTGELVLERHGNVKTQNIKVKAKNESQSLETVVTDSGTMATGHIKFNQTRSGRAQDPKQASKPEVTGLSIKADPGWNEQPLHKLCFLFLCHWTLLVARAKYFSFTERTKERTNERTNEPNHTPQNQIFSGQSPTTTSSPYDFSSSCLRSRLFEGGTEEDVTGSPRSQTPNPPTEFRSSTPLPVDLSTVPASQPSIVPPSSSLEVEAEGDDFALTTGELRGPAFNARQQRHRSSSPLVRSASTQQDSYQSSASFDYPSNLLASQSFAYARSDDGLGTPPPNGYIPSPQPSQMVESQAATPLPSQLDASENLGTVAEVVNGVDKSSPEETQANKSEMDIDTPNPETTVVIRRSPSVDMITSPPPIEEPISEPAAEDLDLKLERIVTAANAAVEDGKKYYVVPGVWWKRFLAQASDYEPTKEDDVDLSQPVPPIDTTPLVSHIEMLPNGKKFPVLRETAQMIVDFDIVPQAVWDELVRDYGLKDNAPVLVREAINTADREAASTNIMVDLSPPIYTVFMLSPSANTTHSLLRESAQNKAPLKILTGKAAKFQELLLDIKGQLGLESKDKIRLWKFKESSTSKAPNTAKIDMNAFLEYEYGTNKEQIDLPDNTKQLMAGTYKSTMTLIEAGITQEKFLIVEVEEEGEWPSERVSKALKLNGANSAVVRVTKGTQVTQSISSAKTAAASKIKAATAKASALPAPVIQRNVMTRRDGRAAGAVGFSNLGNTCYMNSALQCIKSVEELSRYFIEGLHKRELNPRNPISSGGRIATMYAQLMGQVYNPTAGSTVAPREFKGAVGKHNTIFSGYGQQDSQEFVSYLLDILHEDLNRIHQKPVVEFPDSTDEMIGNPAAIAKLAEENWELYRKRNDSVIIDLFAGMYKSTVTCPICDKTSIKFDPWLSCQLPLPVENLWTKAITFVPAAKTVSSYEKLVTVHVEMEKFATIKQLKDYVGTRVGVGIKKLVVSEVFRNKFYKHHEDNKTVSEAIMPNDQIYVYEVEETPTNFPPPKRKKQRTYGGRLTMSNMFMTSWDDDESEDDFDKTETKELLVPVFNRLYRDNRRMGADLFGLPSFIVLNREEQKDPDAILKKLVTNLQKFTTSDIYSPELAPKKLSPPAASNYTASSDSNTLDGEGEVVDMPTAASKESDTDTNTEDFVDVKMGDAESEVNVEMSGTPATTTTMQSEIPSDLLALWRTLFTTKIMPRKGYVVLPTAWNGIELNLETMKSRIVEVPEPAAKNDKYLNSPPASDEDDEGESKDDMESDEDVTEPAALEKKGTFSTIAPSNFYGNGSKTASKKPISKKAGKQPAIPDPFQPALIRLGEGIVCDWNQEAFDVVFGGRSGDSFRGASHFDAQEEFVDEDLLKKRKTREARRRRGIHIDDCFDEFGREEILNDDNQWYCPRCKEHRNAKKSMQIWRVPDIIALQFKRFSSTRSFRDKIDAAIDFPIEGLDLTDRVLESDGKSLIYDLIAVDNHFGGLGGGHYTANARNWVDKKWYYFDDSSARQTPATSINGGAAYLVFYRRRSSKILGGPAMEGLLETSMNRNLDDEDEESPNGRGSPNGDPSSFSGTRYSSGSQPASSSQYYSAGDGSRSYGVGGISSSIRQETLGSASRGATSFVSGQSTPPPEEKVYQSFQITSDDKYYDATHPSRPPLTSTTLFGSPSSGIGSSSAYRGSIGAQYDFGSSTGFGYGIDGGLDADDDDFGLGEPDSPTYFQDSDDEEIVELIHGPRPLNMMSPGYFDTYDSDIYMLSVMRKMMGPAKPCVLIITNQLGLGRELELLCSGMGLEMEIVDGDVTFNYELPGPITTTVSPTVKGNNDVGVLIGPVDGPGRFSAVSLYVRDKKAPNEVYALTTASAFALREPETQTNIPPRLLTALLPEGSIVNKFTGQEGTGEAFGTLTGVCEFDIVEVGLEEEATDSAMLNYALVKVNNDKAGTNVVHSRGVKKLVSTVIGVESVPEKTKVVVIQGAAGGGQKEAKYNAVVVDVHDTARFPQRPFQMYALFGEGRDLTTPGILGAICCSPQKSTAFAASGIVAGRAKLTGGYGEGSSVLQFVDSVDWILERIRVKFDVELEVLPAMP</sequence>
<evidence type="ECO:0000256" key="5">
    <source>
        <dbReference type="ARBA" id="ARBA00022927"/>
    </source>
</evidence>
<feature type="compositionally biased region" description="Low complexity" evidence="10">
    <location>
        <begin position="470"/>
        <end position="500"/>
    </location>
</feature>
<keyword evidence="8" id="KW-0472">Membrane</keyword>